<reference evidence="11" key="1">
    <citation type="submission" date="2020-10" db="EMBL/GenBank/DDBJ databases">
        <authorList>
            <person name="Gilroy R."/>
        </authorList>
    </citation>
    <scope>NUCLEOTIDE SEQUENCE</scope>
    <source>
        <strain evidence="11">E3-2379</strain>
    </source>
</reference>
<reference evidence="11" key="2">
    <citation type="journal article" date="2021" name="PeerJ">
        <title>Extensive microbial diversity within the chicken gut microbiome revealed by metagenomics and culture.</title>
        <authorList>
            <person name="Gilroy R."/>
            <person name="Ravi A."/>
            <person name="Getino M."/>
            <person name="Pursley I."/>
            <person name="Horton D.L."/>
            <person name="Alikhan N.F."/>
            <person name="Baker D."/>
            <person name="Gharbi K."/>
            <person name="Hall N."/>
            <person name="Watson M."/>
            <person name="Adriaenssens E.M."/>
            <person name="Foster-Nyarko E."/>
            <person name="Jarju S."/>
            <person name="Secka A."/>
            <person name="Antonio M."/>
            <person name="Oren A."/>
            <person name="Chaudhuri R.R."/>
            <person name="La Ragione R."/>
            <person name="Hildebrand F."/>
            <person name="Pallen M.J."/>
        </authorList>
    </citation>
    <scope>NUCLEOTIDE SEQUENCE</scope>
    <source>
        <strain evidence="11">E3-2379</strain>
    </source>
</reference>
<dbReference type="GO" id="GO:0050660">
    <property type="term" value="F:flavin adenine dinucleotide binding"/>
    <property type="evidence" value="ECO:0007669"/>
    <property type="project" value="InterPro"/>
</dbReference>
<dbReference type="PANTHER" id="PTHR45846:SF1">
    <property type="entry name" value="TRNA-DIHYDROURIDINE(47) SYNTHASE [NAD(P)(+)]-LIKE"/>
    <property type="match status" value="1"/>
</dbReference>
<gene>
    <name evidence="11" type="ORF">IAC13_01615</name>
</gene>
<evidence type="ECO:0000256" key="4">
    <source>
        <dbReference type="ARBA" id="ARBA00022694"/>
    </source>
</evidence>
<dbReference type="Proteomes" id="UP000823618">
    <property type="component" value="Unassembled WGS sequence"/>
</dbReference>
<evidence type="ECO:0000256" key="2">
    <source>
        <dbReference type="ARBA" id="ARBA00022630"/>
    </source>
</evidence>
<dbReference type="Gene3D" id="3.20.20.70">
    <property type="entry name" value="Aldolase class I"/>
    <property type="match status" value="1"/>
</dbReference>
<dbReference type="EC" id="1.3.1.-" evidence="7"/>
<evidence type="ECO:0000259" key="10">
    <source>
        <dbReference type="Pfam" id="PF01207"/>
    </source>
</evidence>
<dbReference type="InterPro" id="IPR035587">
    <property type="entry name" value="DUS-like_FMN-bd"/>
</dbReference>
<dbReference type="Pfam" id="PF01207">
    <property type="entry name" value="Dus"/>
    <property type="match status" value="1"/>
</dbReference>
<sequence>MNYYLAPLEGVTGYVYRNAYHEVFHNIDKYFTPFLSPTQHNKLTSREKNDVIPEHNQRMYVVPQILTNQYEYFLNTVKQLQAFGYEEVNLNLGCPSKTVVTKKKGAGFLQDPKQLEQFLDEIFEKSPISISIKTRIGMESPEEFPVLMKIFNQYPVKELIIHPRVQTDYYKNMPHLETYAYAKEVATMPLCYNGDIFSVEDFNRYQQQFPDQTSWMLGRGIIGNPALLGQIINGTLPNKEELKRFHDKIYEGYEETISGEKNLLFKMKEIWFYMGNLFVDSQKAMKQIKKATKAIQYRATVERLFLEHELSI</sequence>
<accession>A0A9D9HYX6</accession>
<protein>
    <recommendedName>
        <fullName evidence="7">tRNA-dihydrouridine synthase</fullName>
        <ecNumber evidence="7">1.3.1.-</ecNumber>
    </recommendedName>
</protein>
<feature type="binding site" evidence="9">
    <location>
        <position position="133"/>
    </location>
    <ligand>
        <name>FMN</name>
        <dbReference type="ChEBI" id="CHEBI:58210"/>
    </ligand>
</feature>
<dbReference type="CDD" id="cd02801">
    <property type="entry name" value="DUS_like_FMN"/>
    <property type="match status" value="1"/>
</dbReference>
<dbReference type="InterPro" id="IPR018517">
    <property type="entry name" value="tRNA_hU_synthase_CS"/>
</dbReference>
<feature type="binding site" evidence="9">
    <location>
        <begin position="218"/>
        <end position="219"/>
    </location>
    <ligand>
        <name>FMN</name>
        <dbReference type="ChEBI" id="CHEBI:58210"/>
    </ligand>
</feature>
<evidence type="ECO:0000256" key="5">
    <source>
        <dbReference type="ARBA" id="ARBA00022857"/>
    </source>
</evidence>
<feature type="domain" description="DUS-like FMN-binding" evidence="10">
    <location>
        <begin position="5"/>
        <end position="291"/>
    </location>
</feature>
<dbReference type="AlphaFoldDB" id="A0A9D9HYX6"/>
<dbReference type="PANTHER" id="PTHR45846">
    <property type="entry name" value="TRNA-DIHYDROURIDINE(47) SYNTHASE [NAD(P)(+)]-LIKE"/>
    <property type="match status" value="1"/>
</dbReference>
<evidence type="ECO:0000313" key="12">
    <source>
        <dbReference type="Proteomes" id="UP000823618"/>
    </source>
</evidence>
<dbReference type="PROSITE" id="PS01136">
    <property type="entry name" value="UPF0034"/>
    <property type="match status" value="1"/>
</dbReference>
<dbReference type="GO" id="GO:0017150">
    <property type="term" value="F:tRNA dihydrouridine synthase activity"/>
    <property type="evidence" value="ECO:0007669"/>
    <property type="project" value="InterPro"/>
</dbReference>
<comment type="cofactor">
    <cofactor evidence="1 7 9">
        <name>FMN</name>
        <dbReference type="ChEBI" id="CHEBI:58210"/>
    </cofactor>
</comment>
<feature type="binding site" evidence="9">
    <location>
        <position position="162"/>
    </location>
    <ligand>
        <name>FMN</name>
        <dbReference type="ChEBI" id="CHEBI:58210"/>
    </ligand>
</feature>
<evidence type="ECO:0000256" key="6">
    <source>
        <dbReference type="ARBA" id="ARBA00023002"/>
    </source>
</evidence>
<dbReference type="GO" id="GO:0003723">
    <property type="term" value="F:RNA binding"/>
    <property type="evidence" value="ECO:0007669"/>
    <property type="project" value="TreeGrafter"/>
</dbReference>
<keyword evidence="4 7" id="KW-0819">tRNA processing</keyword>
<evidence type="ECO:0000256" key="7">
    <source>
        <dbReference type="PIRNR" id="PIRNR006621"/>
    </source>
</evidence>
<dbReference type="SUPFAM" id="SSF51395">
    <property type="entry name" value="FMN-linked oxidoreductases"/>
    <property type="match status" value="1"/>
</dbReference>
<dbReference type="InterPro" id="IPR013785">
    <property type="entry name" value="Aldolase_TIM"/>
</dbReference>
<evidence type="ECO:0000256" key="8">
    <source>
        <dbReference type="PIRSR" id="PIRSR006621-1"/>
    </source>
</evidence>
<dbReference type="PIRSF" id="PIRSF006621">
    <property type="entry name" value="Dus"/>
    <property type="match status" value="1"/>
</dbReference>
<evidence type="ECO:0000313" key="11">
    <source>
        <dbReference type="EMBL" id="MBO8462610.1"/>
    </source>
</evidence>
<evidence type="ECO:0000256" key="9">
    <source>
        <dbReference type="PIRSR" id="PIRSR006621-2"/>
    </source>
</evidence>
<proteinExistence type="inferred from homology"/>
<dbReference type="InterPro" id="IPR001269">
    <property type="entry name" value="DUS_fam"/>
</dbReference>
<comment type="caution">
    <text evidence="11">The sequence shown here is derived from an EMBL/GenBank/DDBJ whole genome shotgun (WGS) entry which is preliminary data.</text>
</comment>
<comment type="similarity">
    <text evidence="7">Belongs to the dus family.</text>
</comment>
<name>A0A9D9HYX6_9FIRM</name>
<evidence type="ECO:0000256" key="3">
    <source>
        <dbReference type="ARBA" id="ARBA00022643"/>
    </source>
</evidence>
<comment type="function">
    <text evidence="7">Catalyzes the synthesis of 5,6-dihydrouridine (D), a modified base found in the D-loop of most tRNAs, via the reduction of the C5-C6 double bond in target uridines.</text>
</comment>
<keyword evidence="2 7" id="KW-0285">Flavoprotein</keyword>
<keyword evidence="5" id="KW-0521">NADP</keyword>
<keyword evidence="6 7" id="KW-0560">Oxidoreductase</keyword>
<feature type="active site" description="Proton donor" evidence="8">
    <location>
        <position position="94"/>
    </location>
</feature>
<keyword evidence="3 7" id="KW-0288">FMN</keyword>
<feature type="binding site" evidence="9">
    <location>
        <position position="64"/>
    </location>
    <ligand>
        <name>FMN</name>
        <dbReference type="ChEBI" id="CHEBI:58210"/>
    </ligand>
</feature>
<evidence type="ECO:0000256" key="1">
    <source>
        <dbReference type="ARBA" id="ARBA00001917"/>
    </source>
</evidence>
<dbReference type="EMBL" id="JADIML010000048">
    <property type="protein sequence ID" value="MBO8462610.1"/>
    <property type="molecule type" value="Genomic_DNA"/>
</dbReference>
<keyword evidence="9" id="KW-0547">Nucleotide-binding</keyword>
<organism evidence="11 12">
    <name type="scientific">Candidatus Scybalomonas excrementavium</name>
    <dbReference type="NCBI Taxonomy" id="2840943"/>
    <lineage>
        <taxon>Bacteria</taxon>
        <taxon>Bacillati</taxon>
        <taxon>Bacillota</taxon>
        <taxon>Clostridia</taxon>
        <taxon>Lachnospirales</taxon>
        <taxon>Lachnospiraceae</taxon>
        <taxon>Lachnospiraceae incertae sedis</taxon>
        <taxon>Candidatus Scybalomonas</taxon>
    </lineage>
</organism>